<feature type="transmembrane region" description="Helical" evidence="5">
    <location>
        <begin position="164"/>
        <end position="187"/>
    </location>
</feature>
<evidence type="ECO:0000256" key="4">
    <source>
        <dbReference type="ARBA" id="ARBA00023136"/>
    </source>
</evidence>
<dbReference type="Pfam" id="PF04193">
    <property type="entry name" value="PQ-loop"/>
    <property type="match status" value="1"/>
</dbReference>
<evidence type="ECO:0000256" key="5">
    <source>
        <dbReference type="SAM" id="Phobius"/>
    </source>
</evidence>
<proteinExistence type="predicted"/>
<comment type="caution">
    <text evidence="6">The sequence shown here is derived from an EMBL/GenBank/DDBJ whole genome shotgun (WGS) entry which is preliminary data.</text>
</comment>
<accession>A0AAN6M7K5</accession>
<dbReference type="EMBL" id="WVTA01000002">
    <property type="protein sequence ID" value="KAK3215837.1"/>
    <property type="molecule type" value="Genomic_DNA"/>
</dbReference>
<evidence type="ECO:0000256" key="1">
    <source>
        <dbReference type="ARBA" id="ARBA00004141"/>
    </source>
</evidence>
<dbReference type="PANTHER" id="PTHR16201">
    <property type="entry name" value="SEVEN TRANSMEMBRANE PROTEIN 1-RELATED"/>
    <property type="match status" value="1"/>
</dbReference>
<feature type="transmembrane region" description="Helical" evidence="5">
    <location>
        <begin position="47"/>
        <end position="66"/>
    </location>
</feature>
<organism evidence="6 7">
    <name type="scientific">Pseudopithomyces chartarum</name>
    <dbReference type="NCBI Taxonomy" id="1892770"/>
    <lineage>
        <taxon>Eukaryota</taxon>
        <taxon>Fungi</taxon>
        <taxon>Dikarya</taxon>
        <taxon>Ascomycota</taxon>
        <taxon>Pezizomycotina</taxon>
        <taxon>Dothideomycetes</taxon>
        <taxon>Pleosporomycetidae</taxon>
        <taxon>Pleosporales</taxon>
        <taxon>Massarineae</taxon>
        <taxon>Didymosphaeriaceae</taxon>
        <taxon>Pseudopithomyces</taxon>
    </lineage>
</organism>
<evidence type="ECO:0000313" key="7">
    <source>
        <dbReference type="Proteomes" id="UP001280581"/>
    </source>
</evidence>
<dbReference type="PANTHER" id="PTHR16201:SF37">
    <property type="entry name" value="PQ-LOOP REPEAT-CONTAINING PROTEIN"/>
    <property type="match status" value="1"/>
</dbReference>
<dbReference type="GO" id="GO:0016020">
    <property type="term" value="C:membrane"/>
    <property type="evidence" value="ECO:0007669"/>
    <property type="project" value="UniProtKB-SubCell"/>
</dbReference>
<dbReference type="Proteomes" id="UP001280581">
    <property type="component" value="Unassembled WGS sequence"/>
</dbReference>
<keyword evidence="3 5" id="KW-1133">Transmembrane helix</keyword>
<feature type="transmembrane region" description="Helical" evidence="5">
    <location>
        <begin position="6"/>
        <end position="27"/>
    </location>
</feature>
<dbReference type="InterPro" id="IPR051415">
    <property type="entry name" value="LAAT-1"/>
</dbReference>
<name>A0AAN6M7K5_9PLEO</name>
<protein>
    <recommendedName>
        <fullName evidence="8">PQ loop repeat protein</fullName>
    </recommendedName>
</protein>
<dbReference type="AlphaFoldDB" id="A0AAN6M7K5"/>
<dbReference type="Gene3D" id="1.20.1280.290">
    <property type="match status" value="1"/>
</dbReference>
<evidence type="ECO:0000256" key="2">
    <source>
        <dbReference type="ARBA" id="ARBA00022692"/>
    </source>
</evidence>
<dbReference type="InterPro" id="IPR006603">
    <property type="entry name" value="PQ-loop_rpt"/>
</dbReference>
<comment type="subcellular location">
    <subcellularLocation>
        <location evidence="1">Membrane</location>
        <topology evidence="1">Multi-pass membrane protein</topology>
    </subcellularLocation>
</comment>
<evidence type="ECO:0008006" key="8">
    <source>
        <dbReference type="Google" id="ProtNLM"/>
    </source>
</evidence>
<feature type="transmembrane region" description="Helical" evidence="5">
    <location>
        <begin position="103"/>
        <end position="122"/>
    </location>
</feature>
<dbReference type="SMART" id="SM00679">
    <property type="entry name" value="CTNS"/>
    <property type="match status" value="1"/>
</dbReference>
<feature type="transmembrane region" description="Helical" evidence="5">
    <location>
        <begin position="193"/>
        <end position="216"/>
    </location>
</feature>
<keyword evidence="7" id="KW-1185">Reference proteome</keyword>
<evidence type="ECO:0000313" key="6">
    <source>
        <dbReference type="EMBL" id="KAK3215837.1"/>
    </source>
</evidence>
<feature type="transmembrane region" description="Helical" evidence="5">
    <location>
        <begin position="134"/>
        <end position="152"/>
    </location>
</feature>
<evidence type="ECO:0000256" key="3">
    <source>
        <dbReference type="ARBA" id="ARBA00022989"/>
    </source>
</evidence>
<reference evidence="6 7" key="1">
    <citation type="submission" date="2021-02" db="EMBL/GenBank/DDBJ databases">
        <title>Genome assembly of Pseudopithomyces chartarum.</title>
        <authorList>
            <person name="Jauregui R."/>
            <person name="Singh J."/>
            <person name="Voisey C."/>
        </authorList>
    </citation>
    <scope>NUCLEOTIDE SEQUENCE [LARGE SCALE GENOMIC DNA]</scope>
    <source>
        <strain evidence="6 7">AGR01</strain>
    </source>
</reference>
<gene>
    <name evidence="6" type="ORF">GRF29_8g1207302</name>
</gene>
<keyword evidence="4 5" id="KW-0472">Membrane</keyword>
<keyword evidence="2 5" id="KW-0812">Transmembrane</keyword>
<sequence length="291" mass="32463">MAPQESIPVAANVLGTIGTVCWCVQLVPQIIRNFRTKSTEGLPASMMLLWTVSGVPFGAYAIAQNFNIPLIVQPQCFCLLCGVSWGQCLIYGRQWRTWTATMLLAVLFMVFAGVEFGLVYAIRPPYQRGTDWPVLLIGILSFILLIGAYFGVPVELLKRRGRVVGIDFIFLTVDWCGAFFSLMSLVAQSEFDVLFGTMYALCCAIEMSMVISHLIWRVRTRKIRKTAKDNGETFDESEEGREWQARGVDVEAKFWRLVGRKSKAKESEEPEAGTVVEDVAEGKNTVPIGVV</sequence>